<feature type="signal peptide" evidence="1">
    <location>
        <begin position="1"/>
        <end position="18"/>
    </location>
</feature>
<gene>
    <name evidence="3" type="ORF">MKQ68_05150</name>
</gene>
<dbReference type="RefSeq" id="WP_264282358.1">
    <property type="nucleotide sequence ID" value="NZ_CP107006.1"/>
</dbReference>
<feature type="chain" id="PRO_5047548478" description="DUF6850 domain-containing protein" evidence="1">
    <location>
        <begin position="19"/>
        <end position="509"/>
    </location>
</feature>
<evidence type="ECO:0000313" key="3">
    <source>
        <dbReference type="EMBL" id="UYQ94476.1"/>
    </source>
</evidence>
<sequence length="509" mass="57028">MKKLYITVALAAACQATAAQDAGNTPASLEWRRQNSLWEQSGNPAGLKLDAPIRYSHVNAGYESYNGDFRRPQEGASGNRQFVQTEGALYADSFYLSGKFSYTRDAVKDAKFNASIIDPFRGMPFIVADLNASDWSIQRYDLQFNATTRAYGRWSFGLGAQYQASSGAKQRDIRTENYFYSIRVTPGVVYALSDRQHIGFNLDYSNTKEEGSMSNVNVYVDQTYYELYGLGTAVSLLGGGRTNNYEGDAWGGSLQYAYRGYIGVFVNAGYKIEAEDLHVSFTIPRDGATILRKSWNAGVTLTNETPGLLHTLALQYRQRDMDGIQYTTERIPTAGWKSLAKYVRSTFASKQATAMYRIGAKRGREYKWMADISGAYTKLDDVYLLPYSFKKTENLNGEIGGKMNFVLPGNKDARLLVGLSIGYNRNFSAAYEYNGAHPDYPTVTELETNDYRYMASDYVKAELPVTWSTRLKESGKQTLFLKAYGRYVKTGSYDFNDRYTIGGSVGVNF</sequence>
<protein>
    <recommendedName>
        <fullName evidence="2">DUF6850 domain-containing protein</fullName>
    </recommendedName>
</protein>
<evidence type="ECO:0000256" key="1">
    <source>
        <dbReference type="SAM" id="SignalP"/>
    </source>
</evidence>
<name>A0ABY6J482_9BACT</name>
<evidence type="ECO:0000313" key="4">
    <source>
        <dbReference type="Proteomes" id="UP001162741"/>
    </source>
</evidence>
<reference evidence="3" key="1">
    <citation type="submission" date="2022-10" db="EMBL/GenBank/DDBJ databases">
        <title>Chitinophaga sp. nov., isolated from soil.</title>
        <authorList>
            <person name="Jeon C.O."/>
        </authorList>
    </citation>
    <scope>NUCLEOTIDE SEQUENCE</scope>
    <source>
        <strain evidence="3">R8</strain>
    </source>
</reference>
<accession>A0ABY6J482</accession>
<keyword evidence="1" id="KW-0732">Signal</keyword>
<feature type="domain" description="DUF6850" evidence="2">
    <location>
        <begin position="44"/>
        <end position="509"/>
    </location>
</feature>
<evidence type="ECO:0000259" key="2">
    <source>
        <dbReference type="Pfam" id="PF21012"/>
    </source>
</evidence>
<proteinExistence type="predicted"/>
<dbReference type="Proteomes" id="UP001162741">
    <property type="component" value="Chromosome"/>
</dbReference>
<organism evidence="3 4">
    <name type="scientific">Chitinophaga horti</name>
    <dbReference type="NCBI Taxonomy" id="2920382"/>
    <lineage>
        <taxon>Bacteria</taxon>
        <taxon>Pseudomonadati</taxon>
        <taxon>Bacteroidota</taxon>
        <taxon>Chitinophagia</taxon>
        <taxon>Chitinophagales</taxon>
        <taxon>Chitinophagaceae</taxon>
        <taxon>Chitinophaga</taxon>
    </lineage>
</organism>
<dbReference type="InterPro" id="IPR049236">
    <property type="entry name" value="DUF6850"/>
</dbReference>
<keyword evidence="4" id="KW-1185">Reference proteome</keyword>
<dbReference type="Pfam" id="PF21012">
    <property type="entry name" value="DUF6850"/>
    <property type="match status" value="1"/>
</dbReference>
<dbReference type="EMBL" id="CP107006">
    <property type="protein sequence ID" value="UYQ94476.1"/>
    <property type="molecule type" value="Genomic_DNA"/>
</dbReference>